<dbReference type="AlphaFoldDB" id="A0A813XJY1"/>
<comment type="caution">
    <text evidence="1">The sequence shown here is derived from an EMBL/GenBank/DDBJ whole genome shotgun (WGS) entry which is preliminary data.</text>
</comment>
<proteinExistence type="predicted"/>
<organism evidence="1 2">
    <name type="scientific">Adineta steineri</name>
    <dbReference type="NCBI Taxonomy" id="433720"/>
    <lineage>
        <taxon>Eukaryota</taxon>
        <taxon>Metazoa</taxon>
        <taxon>Spiralia</taxon>
        <taxon>Gnathifera</taxon>
        <taxon>Rotifera</taxon>
        <taxon>Eurotatoria</taxon>
        <taxon>Bdelloidea</taxon>
        <taxon>Adinetida</taxon>
        <taxon>Adinetidae</taxon>
        <taxon>Adineta</taxon>
    </lineage>
</organism>
<sequence length="511" mass="59655">MILQTYKRLLQVNKNFETNITCVGHVKNQSCLYKNLYYINRTFWILTTKKLSVPLPNVRIGAMVGSYVTFNRRRFYTYTDLDEFIRINVNPIVIPHLTVHFEQLWLMNIGHALFDGLYPAYVALIRFSPRHLQPFRILLGTTGINDNHSFSDSVYNRFAGIDTINLTLLEDMSIGKWFAFEEIIIGSGDMCQRCLQPNLQLPGGVELNGSRLFRDRMYKRHGLRPPITRHNHSAERRHPMIPLNAVFINNKRFTTRDRIEIGAAIDEINMYTDTHRNHTKLDRPLIYVSYVSYSQLSTENNARLHLNFAKNIDKMTMHLQLLKNIDIHITGPGTGQMYQTFLSDGSVNINLGGLVQKNSDTTTLEKYTSFMEQHMTAGTPYIRGLYYPINERPKGIKREIVIKLIRKAAQLIIDGFALPVNSKDNLAPDGQLFTEMCEIDRNFCMTVTERWQMSNFWCFVTWPETIIYENRAWSKEGIIDYGKNVTCPYNRTLLNQLRQKYNIHFKYNYHF</sequence>
<evidence type="ECO:0000313" key="2">
    <source>
        <dbReference type="Proteomes" id="UP000663891"/>
    </source>
</evidence>
<accession>A0A813XJY1</accession>
<dbReference type="OrthoDB" id="9977624at2759"/>
<reference evidence="1" key="1">
    <citation type="submission" date="2021-02" db="EMBL/GenBank/DDBJ databases">
        <authorList>
            <person name="Nowell W R."/>
        </authorList>
    </citation>
    <scope>NUCLEOTIDE SEQUENCE</scope>
</reference>
<evidence type="ECO:0000313" key="1">
    <source>
        <dbReference type="EMBL" id="CAF0866330.1"/>
    </source>
</evidence>
<protein>
    <submittedName>
        <fullName evidence="1">Uncharacterized protein</fullName>
    </submittedName>
</protein>
<dbReference type="Proteomes" id="UP000663891">
    <property type="component" value="Unassembled WGS sequence"/>
</dbReference>
<gene>
    <name evidence="1" type="ORF">VCS650_LOCUS7472</name>
</gene>
<name>A0A813XJY1_9BILA</name>
<dbReference type="EMBL" id="CAJNON010000048">
    <property type="protein sequence ID" value="CAF0866330.1"/>
    <property type="molecule type" value="Genomic_DNA"/>
</dbReference>